<keyword evidence="1" id="KW-1133">Transmembrane helix</keyword>
<dbReference type="Proteomes" id="UP000306918">
    <property type="component" value="Unassembled WGS sequence"/>
</dbReference>
<name>A0A4V4H011_9BACT</name>
<dbReference type="EMBL" id="STFF01000007">
    <property type="protein sequence ID" value="THU34746.1"/>
    <property type="molecule type" value="Genomic_DNA"/>
</dbReference>
<keyword evidence="1" id="KW-0812">Transmembrane</keyword>
<evidence type="ECO:0000256" key="1">
    <source>
        <dbReference type="SAM" id="Phobius"/>
    </source>
</evidence>
<gene>
    <name evidence="2" type="ORF">FAM09_22375</name>
</gene>
<dbReference type="OrthoDB" id="9799243at2"/>
<accession>A0A4V4H011</accession>
<comment type="caution">
    <text evidence="2">The sequence shown here is derived from an EMBL/GenBank/DDBJ whole genome shotgun (WGS) entry which is preliminary data.</text>
</comment>
<sequence>MAEIRLTDIRRGLGHTNRKDAWWARPLLIFICLTIFLIYVTWAAFQGNHYTFGPYLSPLYSPELFGDSTHSWFGAKPGWWPGQLHWSPALLVLWAPGIFRLTCYYYRGAYYKSFWADPPACTVTEPRKKYLGENSFPLIIQNIHRYFLYLALFFLLFLSYDVWKALWFMPPGATDTDERSFGIGIGTLVLAINVVLLGGYTLGCHSLRHLVGGFMDRLSGAPIRGRAYQCVSCLNRRHMLWAWMSLFWVMFSDIYIRLCSMGVWNDFRIL</sequence>
<evidence type="ECO:0000313" key="2">
    <source>
        <dbReference type="EMBL" id="THU34746.1"/>
    </source>
</evidence>
<keyword evidence="3" id="KW-1185">Reference proteome</keyword>
<feature type="transmembrane region" description="Helical" evidence="1">
    <location>
        <begin position="86"/>
        <end position="106"/>
    </location>
</feature>
<reference evidence="2 3" key="1">
    <citation type="submission" date="2019-04" db="EMBL/GenBank/DDBJ databases">
        <title>Niastella caeni sp. nov., isolated from activated sludge.</title>
        <authorList>
            <person name="Sheng M."/>
        </authorList>
    </citation>
    <scope>NUCLEOTIDE SEQUENCE [LARGE SCALE GENOMIC DNA]</scope>
    <source>
        <strain evidence="2 3">HX-2-15</strain>
    </source>
</reference>
<feature type="transmembrane region" description="Helical" evidence="1">
    <location>
        <begin position="146"/>
        <end position="169"/>
    </location>
</feature>
<feature type="transmembrane region" description="Helical" evidence="1">
    <location>
        <begin position="21"/>
        <end position="45"/>
    </location>
</feature>
<proteinExistence type="predicted"/>
<dbReference type="AlphaFoldDB" id="A0A4V4H011"/>
<evidence type="ECO:0000313" key="3">
    <source>
        <dbReference type="Proteomes" id="UP000306918"/>
    </source>
</evidence>
<protein>
    <submittedName>
        <fullName evidence="2">Succinate dehydrogenase</fullName>
    </submittedName>
</protein>
<feature type="transmembrane region" description="Helical" evidence="1">
    <location>
        <begin position="240"/>
        <end position="264"/>
    </location>
</feature>
<feature type="transmembrane region" description="Helical" evidence="1">
    <location>
        <begin position="181"/>
        <end position="202"/>
    </location>
</feature>
<dbReference type="RefSeq" id="WP_136579390.1">
    <property type="nucleotide sequence ID" value="NZ_STFF01000007.1"/>
</dbReference>
<organism evidence="2 3">
    <name type="scientific">Niastella caeni</name>
    <dbReference type="NCBI Taxonomy" id="2569763"/>
    <lineage>
        <taxon>Bacteria</taxon>
        <taxon>Pseudomonadati</taxon>
        <taxon>Bacteroidota</taxon>
        <taxon>Chitinophagia</taxon>
        <taxon>Chitinophagales</taxon>
        <taxon>Chitinophagaceae</taxon>
        <taxon>Niastella</taxon>
    </lineage>
</organism>
<keyword evidence="1" id="KW-0472">Membrane</keyword>